<protein>
    <submittedName>
        <fullName evidence="2">Uncharacterized protein</fullName>
    </submittedName>
</protein>
<reference evidence="2" key="1">
    <citation type="journal article" date="2021" name="Proc. Natl. Acad. Sci. U.S.A.">
        <title>Three genomes in the algal genus Volvox reveal the fate of a haploid sex-determining region after a transition to homothallism.</title>
        <authorList>
            <person name="Yamamoto K."/>
            <person name="Hamaji T."/>
            <person name="Kawai-Toyooka H."/>
            <person name="Matsuzaki R."/>
            <person name="Takahashi F."/>
            <person name="Nishimura Y."/>
            <person name="Kawachi M."/>
            <person name="Noguchi H."/>
            <person name="Minakuchi Y."/>
            <person name="Umen J.G."/>
            <person name="Toyoda A."/>
            <person name="Nozaki H."/>
        </authorList>
    </citation>
    <scope>NUCLEOTIDE SEQUENCE</scope>
    <source>
        <strain evidence="2">NIES-3780</strain>
    </source>
</reference>
<feature type="region of interest" description="Disordered" evidence="1">
    <location>
        <begin position="67"/>
        <end position="94"/>
    </location>
</feature>
<evidence type="ECO:0000313" key="2">
    <source>
        <dbReference type="EMBL" id="GIL46885.1"/>
    </source>
</evidence>
<sequence length="145" mass="14672">MDASNGFTARSLDGGRPFATATPPLAANATEELIELAAAFSTIKRELLAAGMAGPMSYTGGGAALRRSMAPVGGRSRSMSARAGGGGTATNWLSRSYAGTPPAVGAAMPRCWTNPRRMAATCSRARPASTSIRSACDLSAATCCP</sequence>
<keyword evidence="3" id="KW-1185">Reference proteome</keyword>
<evidence type="ECO:0000313" key="3">
    <source>
        <dbReference type="Proteomes" id="UP000747399"/>
    </source>
</evidence>
<dbReference type="Proteomes" id="UP000747399">
    <property type="component" value="Unassembled WGS sequence"/>
</dbReference>
<comment type="caution">
    <text evidence="2">The sequence shown here is derived from an EMBL/GenBank/DDBJ whole genome shotgun (WGS) entry which is preliminary data.</text>
</comment>
<proteinExistence type="predicted"/>
<dbReference type="AlphaFoldDB" id="A0A8J4EV53"/>
<gene>
    <name evidence="2" type="ORF">Vafri_3749</name>
</gene>
<accession>A0A8J4EV53</accession>
<dbReference type="EMBL" id="BNCO01000004">
    <property type="protein sequence ID" value="GIL46885.1"/>
    <property type="molecule type" value="Genomic_DNA"/>
</dbReference>
<feature type="compositionally biased region" description="Low complexity" evidence="1">
    <location>
        <begin position="73"/>
        <end position="82"/>
    </location>
</feature>
<name>A0A8J4EV53_9CHLO</name>
<evidence type="ECO:0000256" key="1">
    <source>
        <dbReference type="SAM" id="MobiDB-lite"/>
    </source>
</evidence>
<organism evidence="2 3">
    <name type="scientific">Volvox africanus</name>
    <dbReference type="NCBI Taxonomy" id="51714"/>
    <lineage>
        <taxon>Eukaryota</taxon>
        <taxon>Viridiplantae</taxon>
        <taxon>Chlorophyta</taxon>
        <taxon>core chlorophytes</taxon>
        <taxon>Chlorophyceae</taxon>
        <taxon>CS clade</taxon>
        <taxon>Chlamydomonadales</taxon>
        <taxon>Volvocaceae</taxon>
        <taxon>Volvox</taxon>
    </lineage>
</organism>